<name>M7C119_CHEMY</name>
<dbReference type="AlphaFoldDB" id="M7C119"/>
<keyword evidence="2" id="KW-1185">Reference proteome</keyword>
<organism evidence="1 2">
    <name type="scientific">Chelonia mydas</name>
    <name type="common">Green sea-turtle</name>
    <name type="synonym">Chelonia agassizi</name>
    <dbReference type="NCBI Taxonomy" id="8469"/>
    <lineage>
        <taxon>Eukaryota</taxon>
        <taxon>Metazoa</taxon>
        <taxon>Chordata</taxon>
        <taxon>Craniata</taxon>
        <taxon>Vertebrata</taxon>
        <taxon>Euteleostomi</taxon>
        <taxon>Archelosauria</taxon>
        <taxon>Testudinata</taxon>
        <taxon>Testudines</taxon>
        <taxon>Cryptodira</taxon>
        <taxon>Durocryptodira</taxon>
        <taxon>Americhelydia</taxon>
        <taxon>Chelonioidea</taxon>
        <taxon>Cheloniidae</taxon>
        <taxon>Chelonia</taxon>
    </lineage>
</organism>
<gene>
    <name evidence="1" type="ORF">UY3_04827</name>
</gene>
<evidence type="ECO:0000313" key="1">
    <source>
        <dbReference type="EMBL" id="EMP38068.1"/>
    </source>
</evidence>
<evidence type="ECO:0000313" key="2">
    <source>
        <dbReference type="Proteomes" id="UP000031443"/>
    </source>
</evidence>
<reference evidence="2" key="1">
    <citation type="journal article" date="2013" name="Nat. Genet.">
        <title>The draft genomes of soft-shell turtle and green sea turtle yield insights into the development and evolution of the turtle-specific body plan.</title>
        <authorList>
            <person name="Wang Z."/>
            <person name="Pascual-Anaya J."/>
            <person name="Zadissa A."/>
            <person name="Li W."/>
            <person name="Niimura Y."/>
            <person name="Huang Z."/>
            <person name="Li C."/>
            <person name="White S."/>
            <person name="Xiong Z."/>
            <person name="Fang D."/>
            <person name="Wang B."/>
            <person name="Ming Y."/>
            <person name="Chen Y."/>
            <person name="Zheng Y."/>
            <person name="Kuraku S."/>
            <person name="Pignatelli M."/>
            <person name="Herrero J."/>
            <person name="Beal K."/>
            <person name="Nozawa M."/>
            <person name="Li Q."/>
            <person name="Wang J."/>
            <person name="Zhang H."/>
            <person name="Yu L."/>
            <person name="Shigenobu S."/>
            <person name="Wang J."/>
            <person name="Liu J."/>
            <person name="Flicek P."/>
            <person name="Searle S."/>
            <person name="Wang J."/>
            <person name="Kuratani S."/>
            <person name="Yin Y."/>
            <person name="Aken B."/>
            <person name="Zhang G."/>
            <person name="Irie N."/>
        </authorList>
    </citation>
    <scope>NUCLEOTIDE SEQUENCE [LARGE SCALE GENOMIC DNA]</scope>
</reference>
<sequence>MKSNHQIVIKPADKGGTIVCLNCDDCINKTNRQLSDTKNNFVDETRQSLCSFL</sequence>
<proteinExistence type="predicted"/>
<dbReference type="Proteomes" id="UP000031443">
    <property type="component" value="Unassembled WGS sequence"/>
</dbReference>
<protein>
    <submittedName>
        <fullName evidence="1">Uncharacterized protein</fullName>
    </submittedName>
</protein>
<accession>M7C119</accession>
<dbReference type="EMBL" id="KB520915">
    <property type="protein sequence ID" value="EMP38068.1"/>
    <property type="molecule type" value="Genomic_DNA"/>
</dbReference>